<dbReference type="Pfam" id="PF03134">
    <property type="entry name" value="TB2_DP1_HVA22"/>
    <property type="match status" value="1"/>
</dbReference>
<sequence>MIEELITRCLILVLGYAYPAFQCFKTVEKSRVENDELRFWCQYWITVAVITVLEKIGDAFISWVPLYGEMKLALYIYLWYPRSRGTGLVYDSLLRPCVLRHETNIDRSL</sequence>
<proteinExistence type="inferred from homology"/>
<accession>S8DEV1</accession>
<dbReference type="OrthoDB" id="434647at2759"/>
<comment type="subcellular location">
    <subcellularLocation>
        <location evidence="1">Membrane</location>
        <topology evidence="1">Multi-pass membrane protein</topology>
    </subcellularLocation>
</comment>
<protein>
    <recommendedName>
        <fullName evidence="1">HVA22-like protein</fullName>
    </recommendedName>
</protein>
<dbReference type="EMBL" id="AUSU01009754">
    <property type="protein sequence ID" value="EPS57872.1"/>
    <property type="molecule type" value="Genomic_DNA"/>
</dbReference>
<gene>
    <name evidence="2" type="ORF">M569_16945</name>
</gene>
<organism evidence="2 3">
    <name type="scientific">Genlisea aurea</name>
    <dbReference type="NCBI Taxonomy" id="192259"/>
    <lineage>
        <taxon>Eukaryota</taxon>
        <taxon>Viridiplantae</taxon>
        <taxon>Streptophyta</taxon>
        <taxon>Embryophyta</taxon>
        <taxon>Tracheophyta</taxon>
        <taxon>Spermatophyta</taxon>
        <taxon>Magnoliopsida</taxon>
        <taxon>eudicotyledons</taxon>
        <taxon>Gunneridae</taxon>
        <taxon>Pentapetalae</taxon>
        <taxon>asterids</taxon>
        <taxon>lamiids</taxon>
        <taxon>Lamiales</taxon>
        <taxon>Lentibulariaceae</taxon>
        <taxon>Genlisea</taxon>
    </lineage>
</organism>
<name>S8DEV1_9LAMI</name>
<feature type="non-terminal residue" evidence="2">
    <location>
        <position position="109"/>
    </location>
</feature>
<comment type="caution">
    <text evidence="2">The sequence shown here is derived from an EMBL/GenBank/DDBJ whole genome shotgun (WGS) entry which is preliminary data.</text>
</comment>
<dbReference type="Proteomes" id="UP000015453">
    <property type="component" value="Unassembled WGS sequence"/>
</dbReference>
<evidence type="ECO:0000256" key="1">
    <source>
        <dbReference type="RuleBase" id="RU362006"/>
    </source>
</evidence>
<comment type="similarity">
    <text evidence="1">Belongs to the DP1 family.</text>
</comment>
<evidence type="ECO:0000313" key="2">
    <source>
        <dbReference type="EMBL" id="EPS57872.1"/>
    </source>
</evidence>
<dbReference type="InterPro" id="IPR004345">
    <property type="entry name" value="TB2_DP1_HVA22"/>
</dbReference>
<dbReference type="AlphaFoldDB" id="S8DEV1"/>
<dbReference type="GO" id="GO:0016020">
    <property type="term" value="C:membrane"/>
    <property type="evidence" value="ECO:0007669"/>
    <property type="project" value="UniProtKB-SubCell"/>
</dbReference>
<keyword evidence="3" id="KW-1185">Reference proteome</keyword>
<dbReference type="PANTHER" id="PTHR12300">
    <property type="entry name" value="HVA22-LIKE PROTEINS"/>
    <property type="match status" value="1"/>
</dbReference>
<reference evidence="2 3" key="1">
    <citation type="journal article" date="2013" name="BMC Genomics">
        <title>The miniature genome of a carnivorous plant Genlisea aurea contains a low number of genes and short non-coding sequences.</title>
        <authorList>
            <person name="Leushkin E.V."/>
            <person name="Sutormin R.A."/>
            <person name="Nabieva E.R."/>
            <person name="Penin A.A."/>
            <person name="Kondrashov A.S."/>
            <person name="Logacheva M.D."/>
        </authorList>
    </citation>
    <scope>NUCLEOTIDE SEQUENCE [LARGE SCALE GENOMIC DNA]</scope>
</reference>
<evidence type="ECO:0000313" key="3">
    <source>
        <dbReference type="Proteomes" id="UP000015453"/>
    </source>
</evidence>
<dbReference type="PANTHER" id="PTHR12300:SF162">
    <property type="entry name" value="HVA22-LIKE PROTEIN J"/>
    <property type="match status" value="1"/>
</dbReference>